<feature type="region of interest" description="Disordered" evidence="1">
    <location>
        <begin position="18"/>
        <end position="38"/>
    </location>
</feature>
<reference evidence="2" key="1">
    <citation type="submission" date="2018-04" db="EMBL/GenBank/DDBJ databases">
        <title>WGS assembly of Panicum hallii.</title>
        <authorList>
            <person name="Lovell J."/>
            <person name="Jenkins J."/>
            <person name="Lowry D."/>
            <person name="Mamidi S."/>
            <person name="Sreedasyam A."/>
            <person name="Weng X."/>
            <person name="Barry K."/>
            <person name="Bonette J."/>
            <person name="Campitelli B."/>
            <person name="Daum C."/>
            <person name="Gordon S."/>
            <person name="Gould B."/>
            <person name="Lipzen A."/>
            <person name="Macqueen A."/>
            <person name="Palacio-Mejia J."/>
            <person name="Plott C."/>
            <person name="Shakirov E."/>
            <person name="Shu S."/>
            <person name="Yoshinaga Y."/>
            <person name="Zane M."/>
            <person name="Rokhsar D."/>
            <person name="Grimwood J."/>
            <person name="Schmutz J."/>
            <person name="Juenger T."/>
        </authorList>
    </citation>
    <scope>NUCLEOTIDE SEQUENCE [LARGE SCALE GENOMIC DNA]</scope>
    <source>
        <strain evidence="2">FIL2</strain>
    </source>
</reference>
<sequence>MAIFCRLQKVMEAKTFTEGAKKQNHQNSGSYQQKEKGHQRFQLKQFIIKAIRSLKSTIKQQVRLFVTAHSSPPPKKNVLTN</sequence>
<dbReference type="Proteomes" id="UP000243499">
    <property type="component" value="Chromosome 8"/>
</dbReference>
<protein>
    <submittedName>
        <fullName evidence="2">Uncharacterized protein</fullName>
    </submittedName>
</protein>
<name>A0A2T8I786_9POAL</name>
<dbReference type="EMBL" id="CM008053">
    <property type="protein sequence ID" value="PVH33522.1"/>
    <property type="molecule type" value="Genomic_DNA"/>
</dbReference>
<dbReference type="AlphaFoldDB" id="A0A2T8I786"/>
<gene>
    <name evidence="2" type="ORF">PAHAL_8G017000</name>
</gene>
<dbReference type="Gramene" id="PVH33522">
    <property type="protein sequence ID" value="PVH33522"/>
    <property type="gene ID" value="PAHAL_8G017000"/>
</dbReference>
<evidence type="ECO:0000256" key="1">
    <source>
        <dbReference type="SAM" id="MobiDB-lite"/>
    </source>
</evidence>
<proteinExistence type="predicted"/>
<evidence type="ECO:0000313" key="2">
    <source>
        <dbReference type="EMBL" id="PVH33522.1"/>
    </source>
</evidence>
<organism evidence="2">
    <name type="scientific">Panicum hallii</name>
    <dbReference type="NCBI Taxonomy" id="206008"/>
    <lineage>
        <taxon>Eukaryota</taxon>
        <taxon>Viridiplantae</taxon>
        <taxon>Streptophyta</taxon>
        <taxon>Embryophyta</taxon>
        <taxon>Tracheophyta</taxon>
        <taxon>Spermatophyta</taxon>
        <taxon>Magnoliopsida</taxon>
        <taxon>Liliopsida</taxon>
        <taxon>Poales</taxon>
        <taxon>Poaceae</taxon>
        <taxon>PACMAD clade</taxon>
        <taxon>Panicoideae</taxon>
        <taxon>Panicodae</taxon>
        <taxon>Paniceae</taxon>
        <taxon>Panicinae</taxon>
        <taxon>Panicum</taxon>
        <taxon>Panicum sect. Panicum</taxon>
    </lineage>
</organism>
<accession>A0A2T8I786</accession>